<gene>
    <name evidence="1" type="ORF">BSD66_23930</name>
</gene>
<accession>A0A5I8NX24</accession>
<feature type="non-terminal residue" evidence="1">
    <location>
        <position position="1"/>
    </location>
</feature>
<sequence>ATVKGVKAGSVNIVGISSDGSLVAVAAVTVTAS</sequence>
<evidence type="ECO:0000313" key="1">
    <source>
        <dbReference type="EMBL" id="ECV4059078.1"/>
    </source>
</evidence>
<protein>
    <submittedName>
        <fullName evidence="1">Phage tail protein</fullName>
    </submittedName>
</protein>
<organism evidence="1">
    <name type="scientific">Salmonella berta</name>
    <dbReference type="NCBI Taxonomy" id="28142"/>
    <lineage>
        <taxon>Bacteria</taxon>
        <taxon>Pseudomonadati</taxon>
        <taxon>Pseudomonadota</taxon>
        <taxon>Gammaproteobacteria</taxon>
        <taxon>Enterobacterales</taxon>
        <taxon>Enterobacteriaceae</taxon>
        <taxon>Salmonella</taxon>
    </lineage>
</organism>
<proteinExistence type="predicted"/>
<comment type="caution">
    <text evidence="1">The sequence shown here is derived from an EMBL/GenBank/DDBJ whole genome shotgun (WGS) entry which is preliminary data.</text>
</comment>
<dbReference type="EMBL" id="AAKTIB010000018">
    <property type="protein sequence ID" value="ECV4059078.1"/>
    <property type="molecule type" value="Genomic_DNA"/>
</dbReference>
<reference evidence="1" key="1">
    <citation type="submission" date="2018-07" db="EMBL/GenBank/DDBJ databases">
        <authorList>
            <consortium name="PulseNet: The National Subtyping Network for Foodborne Disease Surveillance"/>
            <person name="Tarr C.L."/>
            <person name="Trees E."/>
            <person name="Katz L.S."/>
            <person name="Carleton-Romer H.A."/>
            <person name="Stroika S."/>
            <person name="Kucerova Z."/>
            <person name="Roache K.F."/>
            <person name="Sabol A.L."/>
            <person name="Besser J."/>
            <person name="Gerner-Smidt P."/>
        </authorList>
    </citation>
    <scope>NUCLEOTIDE SEQUENCE</scope>
    <source>
        <strain evidence="1">2014AM-2265</strain>
    </source>
</reference>
<dbReference type="AlphaFoldDB" id="A0A5I8NX24"/>
<name>A0A5I8NX24_SALBE</name>